<protein>
    <submittedName>
        <fullName evidence="2">Uncharacterized protein</fullName>
    </submittedName>
</protein>
<feature type="region of interest" description="Disordered" evidence="1">
    <location>
        <begin position="1"/>
        <end position="21"/>
    </location>
</feature>
<evidence type="ECO:0000256" key="1">
    <source>
        <dbReference type="SAM" id="MobiDB-lite"/>
    </source>
</evidence>
<dbReference type="EMBL" id="AMWG01000117">
    <property type="protein sequence ID" value="ELP31960.1"/>
    <property type="molecule type" value="Genomic_DNA"/>
</dbReference>
<dbReference type="AlphaFoldDB" id="L7CDQ5"/>
<comment type="caution">
    <text evidence="2">The sequence shown here is derived from an EMBL/GenBank/DDBJ whole genome shotgun (WGS) entry which is preliminary data.</text>
</comment>
<organism evidence="2 3">
    <name type="scientific">Rhodopirellula baltica SWK14</name>
    <dbReference type="NCBI Taxonomy" id="993516"/>
    <lineage>
        <taxon>Bacteria</taxon>
        <taxon>Pseudomonadati</taxon>
        <taxon>Planctomycetota</taxon>
        <taxon>Planctomycetia</taxon>
        <taxon>Pirellulales</taxon>
        <taxon>Pirellulaceae</taxon>
        <taxon>Rhodopirellula</taxon>
    </lineage>
</organism>
<gene>
    <name evidence="2" type="ORF">RBSWK_04115</name>
</gene>
<evidence type="ECO:0000313" key="2">
    <source>
        <dbReference type="EMBL" id="ELP31960.1"/>
    </source>
</evidence>
<name>L7CDQ5_RHOBT</name>
<accession>L7CDQ5</accession>
<sequence length="51" mass="5883">MIGRYDLSRSGVGSDCTWKQQGDPEQFQCRKTAADLLITWEEPPTSFNRFD</sequence>
<proteinExistence type="predicted"/>
<reference evidence="2 3" key="1">
    <citation type="journal article" date="2013" name="Mar. Genomics">
        <title>Expression of sulfatases in Rhodopirellula baltica and the diversity of sulfatases in the genus Rhodopirellula.</title>
        <authorList>
            <person name="Wegner C.E."/>
            <person name="Richter-Heitmann T."/>
            <person name="Klindworth A."/>
            <person name="Klockow C."/>
            <person name="Richter M."/>
            <person name="Achstetter T."/>
            <person name="Glockner F.O."/>
            <person name="Harder J."/>
        </authorList>
    </citation>
    <scope>NUCLEOTIDE SEQUENCE [LARGE SCALE GENOMIC DNA]</scope>
    <source>
        <strain evidence="2 3">SWK14</strain>
    </source>
</reference>
<evidence type="ECO:0000313" key="3">
    <source>
        <dbReference type="Proteomes" id="UP000010959"/>
    </source>
</evidence>
<dbReference type="Proteomes" id="UP000010959">
    <property type="component" value="Unassembled WGS sequence"/>
</dbReference>